<dbReference type="OrthoDB" id="9816043at2"/>
<dbReference type="CDD" id="cd18722">
    <property type="entry name" value="PIN_NicB-like"/>
    <property type="match status" value="1"/>
</dbReference>
<reference evidence="2 3" key="1">
    <citation type="submission" date="2019-06" db="EMBL/GenBank/DDBJ databases">
        <title>New taxonomy in bacterial strain CC-CFT640, isolated from vineyard.</title>
        <authorList>
            <person name="Lin S.-Y."/>
            <person name="Tsai C.-F."/>
            <person name="Young C.-C."/>
        </authorList>
    </citation>
    <scope>NUCLEOTIDE SEQUENCE [LARGE SCALE GENOMIC DNA]</scope>
    <source>
        <strain evidence="2 3">CC-CFT640</strain>
    </source>
</reference>
<comment type="caution">
    <text evidence="2">The sequence shown here is derived from an EMBL/GenBank/DDBJ whole genome shotgun (WGS) entry which is preliminary data.</text>
</comment>
<evidence type="ECO:0000313" key="2">
    <source>
        <dbReference type="EMBL" id="TXL69451.1"/>
    </source>
</evidence>
<keyword evidence="3" id="KW-1185">Reference proteome</keyword>
<evidence type="ECO:0000313" key="3">
    <source>
        <dbReference type="Proteomes" id="UP000321638"/>
    </source>
</evidence>
<dbReference type="GO" id="GO:0004540">
    <property type="term" value="F:RNA nuclease activity"/>
    <property type="evidence" value="ECO:0007669"/>
    <property type="project" value="InterPro"/>
</dbReference>
<dbReference type="InterPro" id="IPR021139">
    <property type="entry name" value="NYN"/>
</dbReference>
<protein>
    <submittedName>
        <fullName evidence="2">NYN domain-containing protein</fullName>
    </submittedName>
</protein>
<dbReference type="Pfam" id="PF01936">
    <property type="entry name" value="NYN"/>
    <property type="match status" value="1"/>
</dbReference>
<dbReference type="AlphaFoldDB" id="A0A5C8P7N8"/>
<dbReference type="RefSeq" id="WP_147852402.1">
    <property type="nucleotide sequence ID" value="NZ_DATAJT010000208.1"/>
</dbReference>
<sequence>MATGMLKTVVLLDGGNLRKSAQEIGFQYNNDFVERFAWSCIDHDREHVLRILYYDCPPFAGEVSLPISGERRVFESGDGWLRDLAQRERFAVRRGVLKFRGFRLRRGNATAPAETLTDDDFAPDFEQKGVDVRIALDIASYSHLPGIDQIILASQDTDLVPAMKYARRLGKQMVVASLGNMRRLPPELYEHSDDARTILPERLR</sequence>
<accession>A0A5C8P7N8</accession>
<gene>
    <name evidence="2" type="ORF">FHP25_38870</name>
</gene>
<proteinExistence type="predicted"/>
<dbReference type="EMBL" id="VDUZ01000082">
    <property type="protein sequence ID" value="TXL69451.1"/>
    <property type="molecule type" value="Genomic_DNA"/>
</dbReference>
<evidence type="ECO:0000259" key="1">
    <source>
        <dbReference type="Pfam" id="PF01936"/>
    </source>
</evidence>
<name>A0A5C8P7N8_9HYPH</name>
<organism evidence="2 3">
    <name type="scientific">Vineibacter terrae</name>
    <dbReference type="NCBI Taxonomy" id="2586908"/>
    <lineage>
        <taxon>Bacteria</taxon>
        <taxon>Pseudomonadati</taxon>
        <taxon>Pseudomonadota</taxon>
        <taxon>Alphaproteobacteria</taxon>
        <taxon>Hyphomicrobiales</taxon>
        <taxon>Vineibacter</taxon>
    </lineage>
</organism>
<dbReference type="Gene3D" id="3.40.50.1010">
    <property type="entry name" value="5'-nuclease"/>
    <property type="match status" value="1"/>
</dbReference>
<feature type="domain" description="NYN" evidence="1">
    <location>
        <begin position="113"/>
        <end position="178"/>
    </location>
</feature>
<dbReference type="Proteomes" id="UP000321638">
    <property type="component" value="Unassembled WGS sequence"/>
</dbReference>